<sequence>MFEINNKQYILKSSAQKTIDIFYKSGMGLCTGALSETGSRLKPSVLLEDAAPGFAACIDQDDIIHIICPARDGSIMYIYSEDGQWISDKINAGKECRDCYKFFSIVSLGKTLYFFYVREEKEKKVLLFQTKYRQNPAESQQEIDIIKPSAKFPYRLSVHSDTIYITYNNANEKYSQLGCRMYNRQKDNWSNFNVISSNKANIESGVISSVCDNQGNVHICWQKTTPLKCELVYSRKKSTSETWEEQTLASSPYNFFNASMLLLNNRSIVYWVRERNIFYCASEDGGNKWSNPKKYIFFSDKSLYCLQYLQNPSYRSLDIFINELPGTLEDGYKLSFIDDFLNERKEKDGAMNESQMLIVNTLKILTGNLDDQKKYIDRLKQKIDEIGQKQALSEMDLGILTEKLTSLNGDMMSMHSELEDMGHRINELEISNTIKAIEREKQSEPPSLEKQDESLKEAEQKQDYTSNPSQNSEKKRTLMAGGGFAGITPEYLWSLHKR</sequence>
<dbReference type="SUPFAM" id="SSF89372">
    <property type="entry name" value="Fucose-specific lectin"/>
    <property type="match status" value="1"/>
</dbReference>
<feature type="compositionally biased region" description="Basic and acidic residues" evidence="2">
    <location>
        <begin position="440"/>
        <end position="462"/>
    </location>
</feature>
<feature type="coiled-coil region" evidence="1">
    <location>
        <begin position="362"/>
        <end position="389"/>
    </location>
</feature>
<evidence type="ECO:0000256" key="2">
    <source>
        <dbReference type="SAM" id="MobiDB-lite"/>
    </source>
</evidence>
<reference evidence="3 4" key="1">
    <citation type="submission" date="2018-07" db="EMBL/GenBank/DDBJ databases">
        <title>Genomic Encyclopedia of Type Strains, Phase IV (KMG-IV): sequencing the most valuable type-strain genomes for metagenomic binning, comparative biology and taxonomic classification.</title>
        <authorList>
            <person name="Goeker M."/>
        </authorList>
    </citation>
    <scope>NUCLEOTIDE SEQUENCE [LARGE SCALE GENOMIC DNA]</scope>
    <source>
        <strain evidence="3 4">DSM 27016</strain>
    </source>
</reference>
<name>A0A369AN76_9FIRM</name>
<dbReference type="EMBL" id="QPJT01000028">
    <property type="protein sequence ID" value="RCX10503.1"/>
    <property type="molecule type" value="Genomic_DNA"/>
</dbReference>
<evidence type="ECO:0000256" key="1">
    <source>
        <dbReference type="SAM" id="Coils"/>
    </source>
</evidence>
<dbReference type="AlphaFoldDB" id="A0A369AN76"/>
<comment type="caution">
    <text evidence="3">The sequence shown here is derived from an EMBL/GenBank/DDBJ whole genome shotgun (WGS) entry which is preliminary data.</text>
</comment>
<protein>
    <submittedName>
        <fullName evidence="3">Uncharacterized protein</fullName>
    </submittedName>
</protein>
<organism evidence="3 4">
    <name type="scientific">Anaerobacterium chartisolvens</name>
    <dbReference type="NCBI Taxonomy" id="1297424"/>
    <lineage>
        <taxon>Bacteria</taxon>
        <taxon>Bacillati</taxon>
        <taxon>Bacillota</taxon>
        <taxon>Clostridia</taxon>
        <taxon>Eubacteriales</taxon>
        <taxon>Oscillospiraceae</taxon>
        <taxon>Anaerobacterium</taxon>
    </lineage>
</organism>
<gene>
    <name evidence="3" type="ORF">DFR58_1282</name>
</gene>
<keyword evidence="4" id="KW-1185">Reference proteome</keyword>
<dbReference type="OrthoDB" id="1736719at2"/>
<dbReference type="RefSeq" id="WP_114299295.1">
    <property type="nucleotide sequence ID" value="NZ_QPJT01000028.1"/>
</dbReference>
<evidence type="ECO:0000313" key="4">
    <source>
        <dbReference type="Proteomes" id="UP000253034"/>
    </source>
</evidence>
<evidence type="ECO:0000313" key="3">
    <source>
        <dbReference type="EMBL" id="RCX10503.1"/>
    </source>
</evidence>
<proteinExistence type="predicted"/>
<keyword evidence="1" id="KW-0175">Coiled coil</keyword>
<accession>A0A369AN76</accession>
<feature type="region of interest" description="Disordered" evidence="2">
    <location>
        <begin position="440"/>
        <end position="485"/>
    </location>
</feature>
<dbReference type="Proteomes" id="UP000253034">
    <property type="component" value="Unassembled WGS sequence"/>
</dbReference>